<dbReference type="AlphaFoldDB" id="A0A8H7QJ99"/>
<evidence type="ECO:0000256" key="4">
    <source>
        <dbReference type="ARBA" id="ARBA00023187"/>
    </source>
</evidence>
<evidence type="ECO:0000313" key="7">
    <source>
        <dbReference type="EMBL" id="KAG2193739.1"/>
    </source>
</evidence>
<dbReference type="EMBL" id="JAEPRC010000631">
    <property type="protein sequence ID" value="KAG2193739.1"/>
    <property type="molecule type" value="Genomic_DNA"/>
</dbReference>
<name>A0A8H7QJ99_9FUNG</name>
<accession>A0A8H7QJ99</accession>
<keyword evidence="2" id="KW-0507">mRNA processing</keyword>
<sequence>MSTTEPSSSAINEWDRLWKIIRDVPDDFNCWEQLIRITEEEGGGITKASSPETIARLETVYDNFLQKFPLCFGYWKKYADFELAIHGEQGAEKTFERGVVAIHNSIDLWNQYIDFKMSHSASNEDIESLFERAAACVGLDFLAHPFWDKYIGFLENRISADPKRLLALLNRIVLIPMHQYARYYEKWRGIRNTMSPLEALDSETLETFSKEIQQDKGDISPQEYQIALKEKLDAQTASVYKSTQEGTTVRWVYEAEIKRSYFHVKPLDKPQLTNWSKYLDFEETQNNYDRIQALYERCLVPCAQYEDLWLRYGKWLSDNNQLEEAKHAYERAAFTFLPSNRPNVKIALALILEEQGKIDEARKVFTALLESIPNHVETILNYIHFEKRQDPSSFDYIINTYIQSNQLDESAKAFFTIQQNTRELYAKSVELYPSSKFLWMNYINFELGFYDNLSKDRILQVFIKARTNLPAESLDTINTLYRDYILERGDSVTALNRKIASSTTTTTPIKPNILKRVATDEINSNNNNATKQARFDA</sequence>
<dbReference type="PANTHER" id="PTHR17204:SF5">
    <property type="entry name" value="PRE-MRNA-PROCESSING FACTOR 39"/>
    <property type="match status" value="1"/>
</dbReference>
<evidence type="ECO:0000256" key="1">
    <source>
        <dbReference type="ARBA" id="ARBA00004123"/>
    </source>
</evidence>
<evidence type="ECO:0000256" key="2">
    <source>
        <dbReference type="ARBA" id="ARBA00022664"/>
    </source>
</evidence>
<dbReference type="SMART" id="SM00386">
    <property type="entry name" value="HAT"/>
    <property type="match status" value="6"/>
</dbReference>
<dbReference type="InterPro" id="IPR011990">
    <property type="entry name" value="TPR-like_helical_dom_sf"/>
</dbReference>
<keyword evidence="5" id="KW-0539">Nucleus</keyword>
<dbReference type="GO" id="GO:0071004">
    <property type="term" value="C:U2-type prespliceosome"/>
    <property type="evidence" value="ECO:0007669"/>
    <property type="project" value="TreeGrafter"/>
</dbReference>
<dbReference type="InterPro" id="IPR059164">
    <property type="entry name" value="HAT_PRP39_C"/>
</dbReference>
<proteinExistence type="inferred from homology"/>
<organism evidence="7 8">
    <name type="scientific">Mucor plumbeus</name>
    <dbReference type="NCBI Taxonomy" id="97098"/>
    <lineage>
        <taxon>Eukaryota</taxon>
        <taxon>Fungi</taxon>
        <taxon>Fungi incertae sedis</taxon>
        <taxon>Mucoromycota</taxon>
        <taxon>Mucoromycotina</taxon>
        <taxon>Mucoromycetes</taxon>
        <taxon>Mucorales</taxon>
        <taxon>Mucorineae</taxon>
        <taxon>Mucoraceae</taxon>
        <taxon>Mucor</taxon>
    </lineage>
</organism>
<evidence type="ECO:0000256" key="6">
    <source>
        <dbReference type="ARBA" id="ARBA00038019"/>
    </source>
</evidence>
<dbReference type="Proteomes" id="UP000650833">
    <property type="component" value="Unassembled WGS sequence"/>
</dbReference>
<keyword evidence="3" id="KW-0677">Repeat</keyword>
<protein>
    <recommendedName>
        <fullName evidence="9">Pre-mRNA-processing factor 39</fullName>
    </recommendedName>
</protein>
<dbReference type="GO" id="GO:0005685">
    <property type="term" value="C:U1 snRNP"/>
    <property type="evidence" value="ECO:0007669"/>
    <property type="project" value="TreeGrafter"/>
</dbReference>
<dbReference type="InterPro" id="IPR003107">
    <property type="entry name" value="HAT"/>
</dbReference>
<dbReference type="OrthoDB" id="10265668at2759"/>
<gene>
    <name evidence="7" type="ORF">INT46_011350</name>
</gene>
<dbReference type="PANTHER" id="PTHR17204">
    <property type="entry name" value="PRE-MRNA PROCESSING PROTEIN PRP39-RELATED"/>
    <property type="match status" value="1"/>
</dbReference>
<comment type="caution">
    <text evidence="7">The sequence shown here is derived from an EMBL/GenBank/DDBJ whole genome shotgun (WGS) entry which is preliminary data.</text>
</comment>
<comment type="similarity">
    <text evidence="6">Belongs to the PRP39 family.</text>
</comment>
<dbReference type="Pfam" id="PF23240">
    <property type="entry name" value="HAT_PRP39_N"/>
    <property type="match status" value="1"/>
</dbReference>
<reference evidence="7" key="1">
    <citation type="submission" date="2020-12" db="EMBL/GenBank/DDBJ databases">
        <title>Metabolic potential, ecology and presence of endohyphal bacteria is reflected in genomic diversity of Mucoromycotina.</title>
        <authorList>
            <person name="Muszewska A."/>
            <person name="Okrasinska A."/>
            <person name="Steczkiewicz K."/>
            <person name="Drgas O."/>
            <person name="Orlowska M."/>
            <person name="Perlinska-Lenart U."/>
            <person name="Aleksandrzak-Piekarczyk T."/>
            <person name="Szatraj K."/>
            <person name="Zielenkiewicz U."/>
            <person name="Pilsyk S."/>
            <person name="Malc E."/>
            <person name="Mieczkowski P."/>
            <person name="Kruszewska J.S."/>
            <person name="Biernat P."/>
            <person name="Pawlowska J."/>
        </authorList>
    </citation>
    <scope>NUCLEOTIDE SEQUENCE</scope>
    <source>
        <strain evidence="7">CBS 226.32</strain>
    </source>
</reference>
<keyword evidence="4" id="KW-0508">mRNA splicing</keyword>
<dbReference type="SUPFAM" id="SSF48452">
    <property type="entry name" value="TPR-like"/>
    <property type="match status" value="1"/>
</dbReference>
<dbReference type="GO" id="GO:0000395">
    <property type="term" value="P:mRNA 5'-splice site recognition"/>
    <property type="evidence" value="ECO:0007669"/>
    <property type="project" value="TreeGrafter"/>
</dbReference>
<dbReference type="FunFam" id="1.25.40.10:FF:000064">
    <property type="entry name" value="Putative pre-mrna-processing factor 39"/>
    <property type="match status" value="1"/>
</dbReference>
<dbReference type="Pfam" id="PF23241">
    <property type="entry name" value="HAT_PRP39_C"/>
    <property type="match status" value="1"/>
</dbReference>
<dbReference type="GO" id="GO:0000243">
    <property type="term" value="C:commitment complex"/>
    <property type="evidence" value="ECO:0007669"/>
    <property type="project" value="TreeGrafter"/>
</dbReference>
<evidence type="ECO:0000256" key="5">
    <source>
        <dbReference type="ARBA" id="ARBA00023242"/>
    </source>
</evidence>
<keyword evidence="8" id="KW-1185">Reference proteome</keyword>
<dbReference type="Gene3D" id="1.25.40.10">
    <property type="entry name" value="Tetratricopeptide repeat domain"/>
    <property type="match status" value="2"/>
</dbReference>
<comment type="subcellular location">
    <subcellularLocation>
        <location evidence="1">Nucleus</location>
    </subcellularLocation>
</comment>
<evidence type="ECO:0008006" key="9">
    <source>
        <dbReference type="Google" id="ProtNLM"/>
    </source>
</evidence>
<evidence type="ECO:0000313" key="8">
    <source>
        <dbReference type="Proteomes" id="UP000650833"/>
    </source>
</evidence>
<dbReference type="GO" id="GO:0030627">
    <property type="term" value="F:pre-mRNA 5'-splice site binding"/>
    <property type="evidence" value="ECO:0007669"/>
    <property type="project" value="TreeGrafter"/>
</dbReference>
<evidence type="ECO:0000256" key="3">
    <source>
        <dbReference type="ARBA" id="ARBA00022737"/>
    </source>
</evidence>